<name>A0ABU1HMZ7_9MICO</name>
<proteinExistence type="predicted"/>
<dbReference type="RefSeq" id="WP_309686601.1">
    <property type="nucleotide sequence ID" value="NZ_JAVIZQ010000001.1"/>
</dbReference>
<comment type="caution">
    <text evidence="2">The sequence shown here is derived from an EMBL/GenBank/DDBJ whole genome shotgun (WGS) entry which is preliminary data.</text>
</comment>
<dbReference type="InterPro" id="IPR036689">
    <property type="entry name" value="ESAT-6-like_sf"/>
</dbReference>
<accession>A0ABU1HMZ7</accession>
<evidence type="ECO:0000313" key="2">
    <source>
        <dbReference type="EMBL" id="MDR6140699.1"/>
    </source>
</evidence>
<gene>
    <name evidence="2" type="ORF">QE375_000253</name>
</gene>
<reference evidence="2 3" key="1">
    <citation type="submission" date="2023-08" db="EMBL/GenBank/DDBJ databases">
        <title>Functional and genomic diversity of the sorghum phyllosphere microbiome.</title>
        <authorList>
            <person name="Shade A."/>
        </authorList>
    </citation>
    <scope>NUCLEOTIDE SEQUENCE [LARGE SCALE GENOMIC DNA]</scope>
    <source>
        <strain evidence="2 3">SORGH_AS_0445</strain>
    </source>
</reference>
<feature type="region of interest" description="Disordered" evidence="1">
    <location>
        <begin position="189"/>
        <end position="321"/>
    </location>
</feature>
<feature type="compositionally biased region" description="Low complexity" evidence="1">
    <location>
        <begin position="301"/>
        <end position="310"/>
    </location>
</feature>
<dbReference type="Proteomes" id="UP001249291">
    <property type="component" value="Unassembled WGS sequence"/>
</dbReference>
<protein>
    <submittedName>
        <fullName evidence="2">Uncharacterized protein YukE</fullName>
    </submittedName>
</protein>
<feature type="compositionally biased region" description="Gly residues" evidence="1">
    <location>
        <begin position="311"/>
        <end position="321"/>
    </location>
</feature>
<feature type="compositionally biased region" description="Low complexity" evidence="1">
    <location>
        <begin position="406"/>
        <end position="415"/>
    </location>
</feature>
<evidence type="ECO:0000256" key="1">
    <source>
        <dbReference type="SAM" id="MobiDB-lite"/>
    </source>
</evidence>
<evidence type="ECO:0000313" key="3">
    <source>
        <dbReference type="Proteomes" id="UP001249291"/>
    </source>
</evidence>
<organism evidence="2 3">
    <name type="scientific">Microbacterium foliorum</name>
    <dbReference type="NCBI Taxonomy" id="104336"/>
    <lineage>
        <taxon>Bacteria</taxon>
        <taxon>Bacillati</taxon>
        <taxon>Actinomycetota</taxon>
        <taxon>Actinomycetes</taxon>
        <taxon>Micrococcales</taxon>
        <taxon>Microbacteriaceae</taxon>
        <taxon>Microbacterium</taxon>
    </lineage>
</organism>
<feature type="compositionally biased region" description="Polar residues" evidence="1">
    <location>
        <begin position="466"/>
        <end position="479"/>
    </location>
</feature>
<dbReference type="SUPFAM" id="SSF140453">
    <property type="entry name" value="EsxAB dimer-like"/>
    <property type="match status" value="1"/>
</dbReference>
<keyword evidence="3" id="KW-1185">Reference proteome</keyword>
<dbReference type="EMBL" id="JAVIZQ010000001">
    <property type="protein sequence ID" value="MDR6140699.1"/>
    <property type="molecule type" value="Genomic_DNA"/>
</dbReference>
<sequence length="479" mass="44891">MYDPNVCTPTMFEDELRALSSMSSFTDPEMESRLQAVAELRRAIQAVREIPGWTGDSVGEAQVLLERMEKNATAIETALTDMRSGLRRAADSAAGAASAALRRLPSASADGFIADAQRNLAGITDGWGAFDTGEAVAREEARLAAEREAAAIEELKAIRGSLTGEARQNFQDPGTVTVNTSSVPLPVIDVDGIDSRVPPVGSNGPSAGGGSPQGGTGGGSWTAQPGGGWVPGGDGGSGVGNGGSGGGNGGSGGGNGGSVGDTEFGNGGSGGGNGGGDVGTGGDNGWGTVDPGGSGSGGAGDPSVDSPIGGTLPGYPGGGGASGSGGGGGLLTGGSGGSGTLGAAVVGGAGAAALLGTRSASLGGTGGASLFGGGGSGAGAGAGAATAGRGLLGMSGATGPGGIGAAGSASGSASGSAGGSAAGAGGRSMAPGMMGGAGDDEKRRERSGLGGPIAPKLEDEEETGPRSRSAQAGSRDTLR</sequence>
<feature type="region of interest" description="Disordered" evidence="1">
    <location>
        <begin position="405"/>
        <end position="479"/>
    </location>
</feature>
<feature type="compositionally biased region" description="Gly residues" evidence="1">
    <location>
        <begin position="206"/>
        <end position="300"/>
    </location>
</feature>
<feature type="compositionally biased region" description="Gly residues" evidence="1">
    <location>
        <begin position="416"/>
        <end position="426"/>
    </location>
</feature>